<protein>
    <recommendedName>
        <fullName evidence="3">Peptidase S1 domain-containing protein</fullName>
    </recommendedName>
</protein>
<dbReference type="AlphaFoldDB" id="A0AAN9A8A4"/>
<keyword evidence="1" id="KW-1015">Disulfide bond</keyword>
<dbReference type="PROSITE" id="PS00134">
    <property type="entry name" value="TRYPSIN_HIS"/>
    <property type="match status" value="1"/>
</dbReference>
<dbReference type="GO" id="GO:0006508">
    <property type="term" value="P:proteolysis"/>
    <property type="evidence" value="ECO:0007669"/>
    <property type="project" value="InterPro"/>
</dbReference>
<dbReference type="FunFam" id="2.40.10.10:FF:000068">
    <property type="entry name" value="transmembrane protease serine 2"/>
    <property type="match status" value="1"/>
</dbReference>
<gene>
    <name evidence="4" type="ORF">SK128_008143</name>
</gene>
<dbReference type="InterPro" id="IPR051487">
    <property type="entry name" value="Ser/Thr_Proteases_Immune/Dev"/>
</dbReference>
<dbReference type="Pfam" id="PF00089">
    <property type="entry name" value="Trypsin"/>
    <property type="match status" value="1"/>
</dbReference>
<dbReference type="PROSITE" id="PS50240">
    <property type="entry name" value="TRYPSIN_DOM"/>
    <property type="match status" value="1"/>
</dbReference>
<name>A0AAN9A8A4_HALRR</name>
<evidence type="ECO:0000313" key="5">
    <source>
        <dbReference type="Proteomes" id="UP001381693"/>
    </source>
</evidence>
<evidence type="ECO:0000313" key="4">
    <source>
        <dbReference type="EMBL" id="KAK7073582.1"/>
    </source>
</evidence>
<dbReference type="GO" id="GO:0004252">
    <property type="term" value="F:serine-type endopeptidase activity"/>
    <property type="evidence" value="ECO:0007669"/>
    <property type="project" value="InterPro"/>
</dbReference>
<dbReference type="Proteomes" id="UP001381693">
    <property type="component" value="Unassembled WGS sequence"/>
</dbReference>
<sequence>MVERGVCFNLWLRPQMRENCAYSCSFCTRRIHHCGRPLRPLGGISDIGHAVVGVVELISGENKVIKVDNITCGVTPIHQNYLVTAAHCINDQEPIQKVRLGDLEPSAIFEGNSRPQDHEVEKFIIHPLYKKQSPVRYNDIALLKTKKQMKFNNIVFPFCISRVKPQPDSTILVGGFGQ</sequence>
<organism evidence="4 5">
    <name type="scientific">Halocaridina rubra</name>
    <name type="common">Hawaiian red shrimp</name>
    <dbReference type="NCBI Taxonomy" id="373956"/>
    <lineage>
        <taxon>Eukaryota</taxon>
        <taxon>Metazoa</taxon>
        <taxon>Ecdysozoa</taxon>
        <taxon>Arthropoda</taxon>
        <taxon>Crustacea</taxon>
        <taxon>Multicrustacea</taxon>
        <taxon>Malacostraca</taxon>
        <taxon>Eumalacostraca</taxon>
        <taxon>Eucarida</taxon>
        <taxon>Decapoda</taxon>
        <taxon>Pleocyemata</taxon>
        <taxon>Caridea</taxon>
        <taxon>Atyoidea</taxon>
        <taxon>Atyidae</taxon>
        <taxon>Halocaridina</taxon>
    </lineage>
</organism>
<dbReference type="Gene3D" id="2.40.10.10">
    <property type="entry name" value="Trypsin-like serine proteases"/>
    <property type="match status" value="1"/>
</dbReference>
<dbReference type="PANTHER" id="PTHR24256">
    <property type="entry name" value="TRYPTASE-RELATED"/>
    <property type="match status" value="1"/>
</dbReference>
<dbReference type="EMBL" id="JAXCGZ010012436">
    <property type="protein sequence ID" value="KAK7073582.1"/>
    <property type="molecule type" value="Genomic_DNA"/>
</dbReference>
<evidence type="ECO:0000256" key="1">
    <source>
        <dbReference type="ARBA" id="ARBA00023157"/>
    </source>
</evidence>
<accession>A0AAN9A8A4</accession>
<proteinExistence type="inferred from homology"/>
<dbReference type="InterPro" id="IPR018114">
    <property type="entry name" value="TRYPSIN_HIS"/>
</dbReference>
<dbReference type="InterPro" id="IPR001254">
    <property type="entry name" value="Trypsin_dom"/>
</dbReference>
<dbReference type="InterPro" id="IPR043504">
    <property type="entry name" value="Peptidase_S1_PA_chymotrypsin"/>
</dbReference>
<dbReference type="SUPFAM" id="SSF50494">
    <property type="entry name" value="Trypsin-like serine proteases"/>
    <property type="match status" value="1"/>
</dbReference>
<feature type="non-terminal residue" evidence="4">
    <location>
        <position position="178"/>
    </location>
</feature>
<feature type="domain" description="Peptidase S1" evidence="3">
    <location>
        <begin position="40"/>
        <end position="178"/>
    </location>
</feature>
<keyword evidence="5" id="KW-1185">Reference proteome</keyword>
<dbReference type="InterPro" id="IPR009003">
    <property type="entry name" value="Peptidase_S1_PA"/>
</dbReference>
<comment type="caution">
    <text evidence="4">The sequence shown here is derived from an EMBL/GenBank/DDBJ whole genome shotgun (WGS) entry which is preliminary data.</text>
</comment>
<evidence type="ECO:0000259" key="3">
    <source>
        <dbReference type="PROSITE" id="PS50240"/>
    </source>
</evidence>
<comment type="similarity">
    <text evidence="2">Belongs to the peptidase S1 family. CLIP subfamily.</text>
</comment>
<reference evidence="4 5" key="1">
    <citation type="submission" date="2023-11" db="EMBL/GenBank/DDBJ databases">
        <title>Halocaridina rubra genome assembly.</title>
        <authorList>
            <person name="Smith C."/>
        </authorList>
    </citation>
    <scope>NUCLEOTIDE SEQUENCE [LARGE SCALE GENOMIC DNA]</scope>
    <source>
        <strain evidence="4">EP-1</strain>
        <tissue evidence="4">Whole</tissue>
    </source>
</reference>
<evidence type="ECO:0000256" key="2">
    <source>
        <dbReference type="ARBA" id="ARBA00024195"/>
    </source>
</evidence>